<dbReference type="Pfam" id="PF01522">
    <property type="entry name" value="Polysacc_deac_1"/>
    <property type="match status" value="1"/>
</dbReference>
<feature type="domain" description="NodB homology" evidence="4">
    <location>
        <begin position="124"/>
        <end position="325"/>
    </location>
</feature>
<comment type="caution">
    <text evidence="5">The sequence shown here is derived from an EMBL/GenBank/DDBJ whole genome shotgun (WGS) entry which is preliminary data.</text>
</comment>
<dbReference type="Proteomes" id="UP001595916">
    <property type="component" value="Unassembled WGS sequence"/>
</dbReference>
<sequence length="328" mass="37603">MSYQSYSSHKKHRRRRIHYPRVIGALLLLILLGFGVFYGFSKVMAMKSKPVEEESISQEFLPRESLFVLSPKNRPTVLLQAALNWEHSIVPGSNHLGSAAKYAYDTREIRDYIRGKKQYSGDNKLVFLTFDDGVNQKISPRVLDILKKEGVPATFFILGQTVHEKNRNIIERELNEGHSIAVHSFTHSYKKLYPGRKARPDRIMEEYHQTNNALKAMLGENFDSKVFRYPGGHMSWNNIEAADAELEKINVIWIDWNALCGDGERKKVRPTTAQGMVDFTIRTANSNKNKSVLVVLMHDAENKKLTADALPQIIRYFKDQGYTFGVLK</sequence>
<dbReference type="InterPro" id="IPR002509">
    <property type="entry name" value="NODB_dom"/>
</dbReference>
<dbReference type="RefSeq" id="WP_379788484.1">
    <property type="nucleotide sequence ID" value="NZ_JBHSHL010000027.1"/>
</dbReference>
<keyword evidence="3" id="KW-0472">Membrane</keyword>
<dbReference type="PROSITE" id="PS51677">
    <property type="entry name" value="NODB"/>
    <property type="match status" value="1"/>
</dbReference>
<proteinExistence type="predicted"/>
<dbReference type="Gene3D" id="3.20.20.370">
    <property type="entry name" value="Glycoside hydrolase/deacetylase"/>
    <property type="match status" value="1"/>
</dbReference>
<gene>
    <name evidence="5" type="ORF">ACFO4R_07650</name>
</gene>
<dbReference type="InterPro" id="IPR011330">
    <property type="entry name" value="Glyco_hydro/deAcase_b/a-brl"/>
</dbReference>
<keyword evidence="1" id="KW-0479">Metal-binding</keyword>
<dbReference type="EMBL" id="JBHSHL010000027">
    <property type="protein sequence ID" value="MFC4804954.1"/>
    <property type="molecule type" value="Genomic_DNA"/>
</dbReference>
<evidence type="ECO:0000259" key="4">
    <source>
        <dbReference type="PROSITE" id="PS51677"/>
    </source>
</evidence>
<evidence type="ECO:0000313" key="6">
    <source>
        <dbReference type="Proteomes" id="UP001595916"/>
    </source>
</evidence>
<name>A0ABV9QM24_9FIRM</name>
<feature type="transmembrane region" description="Helical" evidence="3">
    <location>
        <begin position="21"/>
        <end position="40"/>
    </location>
</feature>
<dbReference type="CDD" id="cd10944">
    <property type="entry name" value="CE4_SmPgdA_like"/>
    <property type="match status" value="1"/>
</dbReference>
<dbReference type="GO" id="GO:0016787">
    <property type="term" value="F:hydrolase activity"/>
    <property type="evidence" value="ECO:0007669"/>
    <property type="project" value="UniProtKB-KW"/>
</dbReference>
<organism evidence="5 6">
    <name type="scientific">Filifactor villosus</name>
    <dbReference type="NCBI Taxonomy" id="29374"/>
    <lineage>
        <taxon>Bacteria</taxon>
        <taxon>Bacillati</taxon>
        <taxon>Bacillota</taxon>
        <taxon>Clostridia</taxon>
        <taxon>Peptostreptococcales</taxon>
        <taxon>Filifactoraceae</taxon>
        <taxon>Filifactor</taxon>
    </lineage>
</organism>
<dbReference type="EC" id="3.-.-.-" evidence="5"/>
<evidence type="ECO:0000256" key="2">
    <source>
        <dbReference type="ARBA" id="ARBA00022801"/>
    </source>
</evidence>
<evidence type="ECO:0000313" key="5">
    <source>
        <dbReference type="EMBL" id="MFC4804954.1"/>
    </source>
</evidence>
<protein>
    <submittedName>
        <fullName evidence="5">Polysaccharide deacetylase family protein</fullName>
        <ecNumber evidence="5">3.-.-.-</ecNumber>
    </submittedName>
</protein>
<keyword evidence="2 5" id="KW-0378">Hydrolase</keyword>
<keyword evidence="6" id="KW-1185">Reference proteome</keyword>
<dbReference type="PANTHER" id="PTHR10587:SF133">
    <property type="entry name" value="CHITIN DEACETYLASE 1-RELATED"/>
    <property type="match status" value="1"/>
</dbReference>
<evidence type="ECO:0000256" key="1">
    <source>
        <dbReference type="ARBA" id="ARBA00022723"/>
    </source>
</evidence>
<reference evidence="6" key="1">
    <citation type="journal article" date="2019" name="Int. J. Syst. Evol. Microbiol.">
        <title>The Global Catalogue of Microorganisms (GCM) 10K type strain sequencing project: providing services to taxonomists for standard genome sequencing and annotation.</title>
        <authorList>
            <consortium name="The Broad Institute Genomics Platform"/>
            <consortium name="The Broad Institute Genome Sequencing Center for Infectious Disease"/>
            <person name="Wu L."/>
            <person name="Ma J."/>
        </authorList>
    </citation>
    <scope>NUCLEOTIDE SEQUENCE [LARGE SCALE GENOMIC DNA]</scope>
    <source>
        <strain evidence="6">CCUG 46385</strain>
    </source>
</reference>
<dbReference type="SUPFAM" id="SSF88713">
    <property type="entry name" value="Glycoside hydrolase/deacetylase"/>
    <property type="match status" value="1"/>
</dbReference>
<evidence type="ECO:0000256" key="3">
    <source>
        <dbReference type="SAM" id="Phobius"/>
    </source>
</evidence>
<keyword evidence="3" id="KW-1133">Transmembrane helix</keyword>
<keyword evidence="3" id="KW-0812">Transmembrane</keyword>
<accession>A0ABV9QM24</accession>
<dbReference type="PANTHER" id="PTHR10587">
    <property type="entry name" value="GLYCOSYL TRANSFERASE-RELATED"/>
    <property type="match status" value="1"/>
</dbReference>
<dbReference type="InterPro" id="IPR050248">
    <property type="entry name" value="Polysacc_deacetylase_ArnD"/>
</dbReference>